<dbReference type="EMBL" id="FJUY01000001">
    <property type="protein sequence ID" value="CZT15029.1"/>
    <property type="molecule type" value="Genomic_DNA"/>
</dbReference>
<feature type="domain" description="Apple" evidence="2">
    <location>
        <begin position="199"/>
        <end position="222"/>
    </location>
</feature>
<feature type="domain" description="Apple" evidence="2">
    <location>
        <begin position="437"/>
        <end position="456"/>
    </location>
</feature>
<dbReference type="Pfam" id="PF14295">
    <property type="entry name" value="PAN_4"/>
    <property type="match status" value="3"/>
</dbReference>
<protein>
    <recommendedName>
        <fullName evidence="2">Apple domain-containing protein</fullName>
    </recommendedName>
</protein>
<sequence length="1357" mass="139547">MVAEGMHYFIDSMRLLGGGLGALLLGQFCQGQVLPVVTKTVYRSCATTTTFTFPSLGWVSSGSSSLPYTFTPSPLSSRGDVTLSPGISSPGVPSPATSQGASPIFDSTSELSTGYPTGPSISDGPTLSAPSSAETLPSATQSTEVACASASVRPISCPASNGTLYFPPGSCAGISGNDNSYLIFCGRNYEGTASPTLSDIPSEEACIAACTADAECVGVGYNILSQMCVKSSDIRLDSISSVPGIIFAVQRRYYVSMELEQPAETVPPVVISTSLISTSMDATVSQGGTLPTAAPIGSSNAQQNPSITTSSEPTESPIPTAPTAPGTYVYGGTAVRAVIGGTTQTFTSGGQLSTAVTGGLTTTYTSGGVTTTIPGPVPEATSNSVEDAVIGACPAYDSRSYEGPESDGTTYLVACGEIYNGTISGRESLLKRAVGVECISRCEAMEDCAALSYTSGECIFFSEVNGQTDSDDPTFSAVRLDSNEDVGEEVDSSSSASQSVTITTLVSTSTSLLEVPATTTTSTILESSFTVTLTTTARGETTTILSVSTRDASTAVIVLPASTTTVLLTTSVPVTVTATPLASNVVSTVTETPPTLTEQITITTTVTSLIPGSTVVSTNLITTTIGNGVVSTSTERITSTLPASTLTIVQVETTTAPNSIIVSTLISVPPPFTQTQRITVTGSTYNVTQTVTSLIPGSTVISTSLLTTTIGDGIVVTSTQQVTSTLPASTVTSLQIQTTTAPGSIIVSTYVPTPVVSTQFETRTIISTRPAQVVTSYLPGSIVVSTQTTTLPASTRTISYETTIRETGTALVTTTEAGRTVVQTITSALPASTSTVISVSTVSGSTITNFVTRTEAVVTVVSTKQAATIISTIVSTAAASTILQPTTVISTRDVVMTAAGSTVIIVSTTTSVIPASTLTQTIRTTLAAETVVMTNSVPGQTTTLAFTTTRAGSTITTTSLSIQPASTATFTTSVVSYISYGRVACPADNGQMYTGADGSLYMILCGADYSGTSGDGSSANIYGINPVAARDLGACVNACTSQGTACVGVSWQSSTRRCDLKRTMFPTDETLTTGGFDSVVRVFAGTEPSAVIGTSQLSNGDFSTGALSPWTVAFQEGASVAASNNSAAISFTGDSGYLNLRQTLQSPVSASAGNAYYMTFSIGTSGLTQDGALAVVNLGSYGLGLLNYPVNQPQTKVHLSGRLDSVDITTLTLIAQSQSSAAGGILTIDDISLITYPQKPGINPIPIPPVVANATYTFNDITITEYIIPQLEFRQTFTLNANARITLADSSTTCWLAMSFYPFQQRVVYQTFVTNGTVAISASGYLFAVTTSFDVEFLCRGVSGSALTISSFFLRAF</sequence>
<accession>A0A2D3V0K0</accession>
<feature type="compositionally biased region" description="Low complexity" evidence="1">
    <location>
        <begin position="305"/>
        <end position="325"/>
    </location>
</feature>
<evidence type="ECO:0000256" key="1">
    <source>
        <dbReference type="SAM" id="MobiDB-lite"/>
    </source>
</evidence>
<name>A0A2D3V0K0_9PEZI</name>
<feature type="region of interest" description="Disordered" evidence="1">
    <location>
        <begin position="286"/>
        <end position="325"/>
    </location>
</feature>
<feature type="region of interest" description="Disordered" evidence="1">
    <location>
        <begin position="73"/>
        <end position="135"/>
    </location>
</feature>
<proteinExistence type="predicted"/>
<dbReference type="STRING" id="112498.A0A2D3V0K0"/>
<evidence type="ECO:0000313" key="4">
    <source>
        <dbReference type="Proteomes" id="UP000225277"/>
    </source>
</evidence>
<dbReference type="Proteomes" id="UP000225277">
    <property type="component" value="Unassembled WGS sequence"/>
</dbReference>
<dbReference type="RefSeq" id="XP_023621926.1">
    <property type="nucleotide sequence ID" value="XM_023766158.1"/>
</dbReference>
<dbReference type="InterPro" id="IPR003609">
    <property type="entry name" value="Pan_app"/>
</dbReference>
<dbReference type="InterPro" id="IPR008979">
    <property type="entry name" value="Galactose-bd-like_sf"/>
</dbReference>
<dbReference type="GeneID" id="35606677"/>
<keyword evidence="4" id="KW-1185">Reference proteome</keyword>
<dbReference type="Gene3D" id="2.60.120.260">
    <property type="entry name" value="Galactose-binding domain-like"/>
    <property type="match status" value="1"/>
</dbReference>
<dbReference type="OrthoDB" id="3656481at2759"/>
<organism evidence="3 4">
    <name type="scientific">Ramularia collo-cygni</name>
    <dbReference type="NCBI Taxonomy" id="112498"/>
    <lineage>
        <taxon>Eukaryota</taxon>
        <taxon>Fungi</taxon>
        <taxon>Dikarya</taxon>
        <taxon>Ascomycota</taxon>
        <taxon>Pezizomycotina</taxon>
        <taxon>Dothideomycetes</taxon>
        <taxon>Dothideomycetidae</taxon>
        <taxon>Mycosphaerellales</taxon>
        <taxon>Mycosphaerellaceae</taxon>
        <taxon>Ramularia</taxon>
    </lineage>
</organism>
<evidence type="ECO:0000259" key="2">
    <source>
        <dbReference type="Pfam" id="PF14295"/>
    </source>
</evidence>
<feature type="compositionally biased region" description="Polar residues" evidence="1">
    <location>
        <begin position="96"/>
        <end position="135"/>
    </location>
</feature>
<feature type="compositionally biased region" description="Low complexity" evidence="1">
    <location>
        <begin position="84"/>
        <end position="95"/>
    </location>
</feature>
<evidence type="ECO:0000313" key="3">
    <source>
        <dbReference type="EMBL" id="CZT15029.1"/>
    </source>
</evidence>
<gene>
    <name evidence="3" type="ORF">RCC_12119</name>
</gene>
<feature type="domain" description="Apple" evidence="2">
    <location>
        <begin position="1026"/>
        <end position="1061"/>
    </location>
</feature>
<reference evidence="3 4" key="1">
    <citation type="submission" date="2016-03" db="EMBL/GenBank/DDBJ databases">
        <authorList>
            <person name="Ploux O."/>
        </authorList>
    </citation>
    <scope>NUCLEOTIDE SEQUENCE [LARGE SCALE GENOMIC DNA]</scope>
    <source>
        <strain evidence="3 4">URUG2</strain>
    </source>
</reference>
<dbReference type="SUPFAM" id="SSF49785">
    <property type="entry name" value="Galactose-binding domain-like"/>
    <property type="match status" value="1"/>
</dbReference>